<protein>
    <submittedName>
        <fullName evidence="2">Chloramphenicol acetyltransferase CAT</fullName>
    </submittedName>
</protein>
<dbReference type="PANTHER" id="PTHR38474:SF2">
    <property type="entry name" value="CHLORAMPHENICOL ACETYLTRANSFERASE"/>
    <property type="match status" value="1"/>
</dbReference>
<evidence type="ECO:0000313" key="3">
    <source>
        <dbReference type="Proteomes" id="UP000824192"/>
    </source>
</evidence>
<reference evidence="2" key="1">
    <citation type="journal article" date="2021" name="PeerJ">
        <title>Extensive microbial diversity within the chicken gut microbiome revealed by metagenomics and culture.</title>
        <authorList>
            <person name="Gilroy R."/>
            <person name="Ravi A."/>
            <person name="Getino M."/>
            <person name="Pursley I."/>
            <person name="Horton D.L."/>
            <person name="Alikhan N.F."/>
            <person name="Baker D."/>
            <person name="Gharbi K."/>
            <person name="Hall N."/>
            <person name="Watson M."/>
            <person name="Adriaenssens E.M."/>
            <person name="Foster-Nyarko E."/>
            <person name="Jarju S."/>
            <person name="Secka A."/>
            <person name="Antonio M."/>
            <person name="Oren A."/>
            <person name="Chaudhuri R.R."/>
            <person name="La Ragione R."/>
            <person name="Hildebrand F."/>
            <person name="Pallen M.J."/>
        </authorList>
    </citation>
    <scope>NUCLEOTIDE SEQUENCE</scope>
    <source>
        <strain evidence="2">ChiGjej6B6-1540</strain>
    </source>
</reference>
<dbReference type="SUPFAM" id="SSF52777">
    <property type="entry name" value="CoA-dependent acyltransferases"/>
    <property type="match status" value="1"/>
</dbReference>
<dbReference type="PANTHER" id="PTHR38474">
    <property type="entry name" value="SLR0299 PROTEIN"/>
    <property type="match status" value="1"/>
</dbReference>
<proteinExistence type="predicted"/>
<dbReference type="GO" id="GO:0008811">
    <property type="term" value="F:chloramphenicol O-acetyltransferase activity"/>
    <property type="evidence" value="ECO:0007669"/>
    <property type="project" value="InterPro"/>
</dbReference>
<dbReference type="InterPro" id="IPR023213">
    <property type="entry name" value="CAT-like_dom_sf"/>
</dbReference>
<organism evidence="2 3">
    <name type="scientific">Candidatus Flavonifractor merdipullorum</name>
    <dbReference type="NCBI Taxonomy" id="2838590"/>
    <lineage>
        <taxon>Bacteria</taxon>
        <taxon>Bacillati</taxon>
        <taxon>Bacillota</taxon>
        <taxon>Clostridia</taxon>
        <taxon>Eubacteriales</taxon>
        <taxon>Oscillospiraceae</taxon>
        <taxon>Flavonifractor</taxon>
    </lineage>
</organism>
<dbReference type="InterPro" id="IPR001707">
    <property type="entry name" value="Cmp_AcTrfase"/>
</dbReference>
<accession>A0A9D1RTG9</accession>
<dbReference type="PIRSF" id="PIRSF000440">
    <property type="entry name" value="CAT"/>
    <property type="match status" value="1"/>
</dbReference>
<gene>
    <name evidence="2" type="ORF">H9868_06495</name>
</gene>
<dbReference type="EMBL" id="DXGA01000137">
    <property type="protein sequence ID" value="HIW94176.1"/>
    <property type="molecule type" value="Genomic_DNA"/>
</dbReference>
<dbReference type="SMART" id="SM01059">
    <property type="entry name" value="CAT"/>
    <property type="match status" value="1"/>
</dbReference>
<dbReference type="Gene3D" id="3.30.559.10">
    <property type="entry name" value="Chloramphenicol acetyltransferase-like domain"/>
    <property type="match status" value="1"/>
</dbReference>
<comment type="caution">
    <text evidence="2">The sequence shown here is derived from an EMBL/GenBank/DDBJ whole genome shotgun (WGS) entry which is preliminary data.</text>
</comment>
<name>A0A9D1RTG9_9FIRM</name>
<evidence type="ECO:0000313" key="2">
    <source>
        <dbReference type="EMBL" id="HIW94176.1"/>
    </source>
</evidence>
<sequence>MAFPSYRAIDLETWPRREHFAYYRDALPVGYSLTCQIDVSPLLDFAHKHRLRFYGCLIYAVSRTVNAMDEMKLMLTPDGTPGIWAKVHPNFTVFHEDDHTFSDLWCHYDADFSTFYQNFSQTVEEFGHCHGVKGRPGQPANFFCVSCAPWLDFTGFSTFTAGGTPSLFPIVTCGRYTRHGETCTLPVTLTISHAAADGYHAGQFFQLLQENCRAFS</sequence>
<reference evidence="2" key="2">
    <citation type="submission" date="2021-04" db="EMBL/GenBank/DDBJ databases">
        <authorList>
            <person name="Gilroy R."/>
        </authorList>
    </citation>
    <scope>NUCLEOTIDE SEQUENCE</scope>
    <source>
        <strain evidence="2">ChiGjej6B6-1540</strain>
    </source>
</reference>
<dbReference type="Pfam" id="PF00302">
    <property type="entry name" value="CAT"/>
    <property type="match status" value="1"/>
</dbReference>
<evidence type="ECO:0000256" key="1">
    <source>
        <dbReference type="PIRSR" id="PIRSR000440-1"/>
    </source>
</evidence>
<dbReference type="AlphaFoldDB" id="A0A9D1RTG9"/>
<dbReference type="Proteomes" id="UP000824192">
    <property type="component" value="Unassembled WGS sequence"/>
</dbReference>
<feature type="active site" description="Proton acceptor" evidence="1">
    <location>
        <position position="193"/>
    </location>
</feature>